<dbReference type="Pfam" id="PF13602">
    <property type="entry name" value="ADH_zinc_N_2"/>
    <property type="match status" value="1"/>
</dbReference>
<feature type="repeat" description="NHL" evidence="2">
    <location>
        <begin position="240"/>
        <end position="277"/>
    </location>
</feature>
<dbReference type="SUPFAM" id="SSF101898">
    <property type="entry name" value="NHL repeat"/>
    <property type="match status" value="1"/>
</dbReference>
<dbReference type="InterPro" id="IPR011042">
    <property type="entry name" value="6-blade_b-propeller_TolB-like"/>
</dbReference>
<evidence type="ECO:0000256" key="1">
    <source>
        <dbReference type="ARBA" id="ARBA00022737"/>
    </source>
</evidence>
<dbReference type="CDD" id="cd05819">
    <property type="entry name" value="NHL"/>
    <property type="match status" value="1"/>
</dbReference>
<dbReference type="PANTHER" id="PTHR11695:SF294">
    <property type="entry name" value="RETICULON-4-INTERACTING PROTEIN 1, MITOCHONDRIAL"/>
    <property type="match status" value="1"/>
</dbReference>
<accession>A0A814A788</accession>
<comment type="caution">
    <text evidence="4">The sequence shown here is derived from an EMBL/GenBank/DDBJ whole genome shotgun (WGS) entry which is preliminary data.</text>
</comment>
<name>A0A814A788_9BILA</name>
<evidence type="ECO:0000313" key="4">
    <source>
        <dbReference type="EMBL" id="CAF0907889.1"/>
    </source>
</evidence>
<dbReference type="OrthoDB" id="9930022at2759"/>
<proteinExistence type="predicted"/>
<dbReference type="PANTHER" id="PTHR11695">
    <property type="entry name" value="ALCOHOL DEHYDROGENASE RELATED"/>
    <property type="match status" value="1"/>
</dbReference>
<dbReference type="EMBL" id="CAJNOO010000329">
    <property type="protein sequence ID" value="CAF0907889.1"/>
    <property type="molecule type" value="Genomic_DNA"/>
</dbReference>
<dbReference type="GO" id="GO:0016491">
    <property type="term" value="F:oxidoreductase activity"/>
    <property type="evidence" value="ECO:0007669"/>
    <property type="project" value="InterPro"/>
</dbReference>
<sequence>MCRLQINSYKCGTTTSATTIAAQQLVYPLRGSSIDIHPNARWQQNGLTVAGGNQLSNPLGLYVDDDETIYIADQLNHRIVEWKLGATNGQVVAGGNGQGNGDHQLSYPQDVIVDNEKDSLIICDGLNNRVVRWPRRNGTSGETIISNIDCLGLTMDENGSFYVVDEGKHEVRRYGREESQGTVVAGGNGSRNRLDQLYRPHYVFVDRDHSVYVSNYGNDRVMKWVEGAKQGIVVACGQGKGNSFTQLSYPQGVVVDQMGTVYVSDGGNGRVMRWSKGTTYGSVIVGGNEKKARFINMAESTTSKTEDGIPSVMTAAQQNSYGEARDVITLRSDVLVPRQLSCNQVLVRVHAASINPIDWKLLNGNMSHVNRYSFPHIPGNDVAGVVVNVGSSVKRLKIGDKVYGNLSGDGGTYAEFVRGNESKFALKPNNLTMIEAAAMPLACETSYQVLFNKASPPIGPGSKVFVCGGATATGWYAIQMAKAVGAHVATTSSQRNFGLLEKLGYKIVQESDETKDDPQQLFVIDYNSKDFGQVLQDKNYDLVYDCVGGEQQWVAAQRILKRGGQFITIAGDDPEASVSLKSALTMGTHIMSRKLGSVFCASHHSYIFHLLHTSHQELDDIRTKYLETGKVKPLIDTVFDWQKDGVEAIYKLYEKSKSGKAQGKLILKIADEQ</sequence>
<evidence type="ECO:0000313" key="5">
    <source>
        <dbReference type="Proteomes" id="UP000663882"/>
    </source>
</evidence>
<dbReference type="Pfam" id="PF01436">
    <property type="entry name" value="NHL"/>
    <property type="match status" value="1"/>
</dbReference>
<dbReference type="InterPro" id="IPR001258">
    <property type="entry name" value="NHL_repeat"/>
</dbReference>
<keyword evidence="1" id="KW-0677">Repeat</keyword>
<dbReference type="Gene3D" id="2.40.10.500">
    <property type="match status" value="2"/>
</dbReference>
<dbReference type="Gene3D" id="3.90.180.10">
    <property type="entry name" value="Medium-chain alcohol dehydrogenases, catalytic domain"/>
    <property type="match status" value="1"/>
</dbReference>
<dbReference type="CDD" id="cd05289">
    <property type="entry name" value="MDR_like_2"/>
    <property type="match status" value="1"/>
</dbReference>
<dbReference type="InterPro" id="IPR013154">
    <property type="entry name" value="ADH-like_N"/>
</dbReference>
<dbReference type="InterPro" id="IPR011032">
    <property type="entry name" value="GroES-like_sf"/>
</dbReference>
<dbReference type="InterPro" id="IPR020843">
    <property type="entry name" value="ER"/>
</dbReference>
<dbReference type="SMART" id="SM00829">
    <property type="entry name" value="PKS_ER"/>
    <property type="match status" value="1"/>
</dbReference>
<protein>
    <recommendedName>
        <fullName evidence="3">Enoyl reductase (ER) domain-containing protein</fullName>
    </recommendedName>
</protein>
<reference evidence="4" key="1">
    <citation type="submission" date="2021-02" db="EMBL/GenBank/DDBJ databases">
        <authorList>
            <person name="Nowell W R."/>
        </authorList>
    </citation>
    <scope>NUCLEOTIDE SEQUENCE</scope>
</reference>
<dbReference type="GO" id="GO:0005739">
    <property type="term" value="C:mitochondrion"/>
    <property type="evidence" value="ECO:0007669"/>
    <property type="project" value="TreeGrafter"/>
</dbReference>
<feature type="domain" description="Enoyl reductase (ER)" evidence="3">
    <location>
        <begin position="323"/>
        <end position="667"/>
    </location>
</feature>
<dbReference type="SUPFAM" id="SSF50129">
    <property type="entry name" value="GroES-like"/>
    <property type="match status" value="1"/>
</dbReference>
<dbReference type="AlphaFoldDB" id="A0A814A788"/>
<dbReference type="SUPFAM" id="SSF51735">
    <property type="entry name" value="NAD(P)-binding Rossmann-fold domains"/>
    <property type="match status" value="1"/>
</dbReference>
<dbReference type="Pfam" id="PF08240">
    <property type="entry name" value="ADH_N"/>
    <property type="match status" value="1"/>
</dbReference>
<dbReference type="InterPro" id="IPR036291">
    <property type="entry name" value="NAD(P)-bd_dom_sf"/>
</dbReference>
<dbReference type="InterPro" id="IPR050700">
    <property type="entry name" value="YIM1/Zinc_Alcohol_DH_Fams"/>
</dbReference>
<evidence type="ECO:0000259" key="3">
    <source>
        <dbReference type="SMART" id="SM00829"/>
    </source>
</evidence>
<dbReference type="Gene3D" id="2.120.10.30">
    <property type="entry name" value="TolB, C-terminal domain"/>
    <property type="match status" value="1"/>
</dbReference>
<organism evidence="4 5">
    <name type="scientific">Rotaria sordida</name>
    <dbReference type="NCBI Taxonomy" id="392033"/>
    <lineage>
        <taxon>Eukaryota</taxon>
        <taxon>Metazoa</taxon>
        <taxon>Spiralia</taxon>
        <taxon>Gnathifera</taxon>
        <taxon>Rotifera</taxon>
        <taxon>Eurotatoria</taxon>
        <taxon>Bdelloidea</taxon>
        <taxon>Philodinida</taxon>
        <taxon>Philodinidae</taxon>
        <taxon>Rotaria</taxon>
    </lineage>
</organism>
<evidence type="ECO:0000256" key="2">
    <source>
        <dbReference type="PROSITE-ProRule" id="PRU00504"/>
    </source>
</evidence>
<dbReference type="Proteomes" id="UP000663882">
    <property type="component" value="Unassembled WGS sequence"/>
</dbReference>
<gene>
    <name evidence="4" type="ORF">RFH988_LOCUS9326</name>
</gene>
<dbReference type="Gene3D" id="3.40.50.720">
    <property type="entry name" value="NAD(P)-binding Rossmann-like Domain"/>
    <property type="match status" value="1"/>
</dbReference>
<dbReference type="PROSITE" id="PS51125">
    <property type="entry name" value="NHL"/>
    <property type="match status" value="1"/>
</dbReference>